<dbReference type="NCBIfam" id="TIGR00422">
    <property type="entry name" value="valS"/>
    <property type="match status" value="1"/>
</dbReference>
<evidence type="ECO:0000256" key="2">
    <source>
        <dbReference type="ARBA" id="ARBA00022598"/>
    </source>
</evidence>
<comment type="subcellular location">
    <subcellularLocation>
        <location evidence="9">Cytoplasm</location>
    </subcellularLocation>
</comment>
<gene>
    <name evidence="9" type="primary">valS</name>
    <name evidence="13" type="ORF">BFG04_02925</name>
</gene>
<evidence type="ECO:0000313" key="14">
    <source>
        <dbReference type="Proteomes" id="UP000189728"/>
    </source>
</evidence>
<dbReference type="PANTHER" id="PTHR11946:SF93">
    <property type="entry name" value="VALINE--TRNA LIGASE, CHLOROPLASTIC_MITOCHONDRIAL 2"/>
    <property type="match status" value="1"/>
</dbReference>
<comment type="caution">
    <text evidence="13">The sequence shown here is derived from an EMBL/GenBank/DDBJ whole genome shotgun (WGS) entry which is preliminary data.</text>
</comment>
<feature type="domain" description="Valyl-tRNA synthetase tRNA-binding arm" evidence="12">
    <location>
        <begin position="808"/>
        <end position="873"/>
    </location>
</feature>
<evidence type="ECO:0000256" key="6">
    <source>
        <dbReference type="ARBA" id="ARBA00023054"/>
    </source>
</evidence>
<dbReference type="Pfam" id="PF08264">
    <property type="entry name" value="Anticodon_1"/>
    <property type="match status" value="1"/>
</dbReference>
<dbReference type="HAMAP" id="MF_02004">
    <property type="entry name" value="Val_tRNA_synth_type1"/>
    <property type="match status" value="1"/>
</dbReference>
<evidence type="ECO:0000256" key="1">
    <source>
        <dbReference type="ARBA" id="ARBA00022490"/>
    </source>
</evidence>
<dbReference type="NCBIfam" id="NF004349">
    <property type="entry name" value="PRK05729.1"/>
    <property type="match status" value="1"/>
</dbReference>
<organism evidence="13 14">
    <name type="scientific">Campylobacter pinnipediorum subsp. pinnipediorum</name>
    <dbReference type="NCBI Taxonomy" id="1660067"/>
    <lineage>
        <taxon>Bacteria</taxon>
        <taxon>Pseudomonadati</taxon>
        <taxon>Campylobacterota</taxon>
        <taxon>Epsilonproteobacteria</taxon>
        <taxon>Campylobacterales</taxon>
        <taxon>Campylobacteraceae</taxon>
        <taxon>Campylobacter</taxon>
    </lineage>
</organism>
<dbReference type="GO" id="GO:0005829">
    <property type="term" value="C:cytosol"/>
    <property type="evidence" value="ECO:0007669"/>
    <property type="project" value="TreeGrafter"/>
</dbReference>
<dbReference type="PANTHER" id="PTHR11946">
    <property type="entry name" value="VALYL-TRNA SYNTHETASES"/>
    <property type="match status" value="1"/>
</dbReference>
<feature type="binding site" evidence="9">
    <location>
        <position position="536"/>
    </location>
    <ligand>
        <name>ATP</name>
        <dbReference type="ChEBI" id="CHEBI:30616"/>
    </ligand>
</feature>
<comment type="domain">
    <text evidence="9">The C-terminal coiled-coil domain is crucial for aminoacylation activity.</text>
</comment>
<dbReference type="PROSITE" id="PS00178">
    <property type="entry name" value="AA_TRNA_LIGASE_I"/>
    <property type="match status" value="1"/>
</dbReference>
<evidence type="ECO:0000256" key="8">
    <source>
        <dbReference type="ARBA" id="ARBA00047552"/>
    </source>
</evidence>
<dbReference type="InterPro" id="IPR010978">
    <property type="entry name" value="tRNA-bd_arm"/>
</dbReference>
<dbReference type="RefSeq" id="WP_078415427.1">
    <property type="nucleotide sequence ID" value="NZ_MCRK01000034.1"/>
</dbReference>
<evidence type="ECO:0000313" key="13">
    <source>
        <dbReference type="EMBL" id="OPA77886.1"/>
    </source>
</evidence>
<protein>
    <recommendedName>
        <fullName evidence="9">Valine--tRNA ligase</fullName>
        <ecNumber evidence="9">6.1.1.9</ecNumber>
    </recommendedName>
    <alternativeName>
        <fullName evidence="9">Valyl-tRNA synthetase</fullName>
        <shortName evidence="9">ValRS</shortName>
    </alternativeName>
</protein>
<dbReference type="GO" id="GO:0004832">
    <property type="term" value="F:valine-tRNA ligase activity"/>
    <property type="evidence" value="ECO:0007669"/>
    <property type="project" value="UniProtKB-UniRule"/>
</dbReference>
<dbReference type="CDD" id="cd00817">
    <property type="entry name" value="ValRS_core"/>
    <property type="match status" value="1"/>
</dbReference>
<dbReference type="AlphaFoldDB" id="A0AAX0L9T9"/>
<accession>A0AAX0L9T9</accession>
<feature type="domain" description="Aminoacyl-tRNA synthetase class Ia" evidence="10">
    <location>
        <begin position="14"/>
        <end position="573"/>
    </location>
</feature>
<dbReference type="Gene3D" id="3.40.50.620">
    <property type="entry name" value="HUPs"/>
    <property type="match status" value="2"/>
</dbReference>
<dbReference type="EC" id="6.1.1.9" evidence="9"/>
<dbReference type="CDD" id="cd07962">
    <property type="entry name" value="Anticodon_Ia_Val"/>
    <property type="match status" value="1"/>
</dbReference>
<dbReference type="Proteomes" id="UP000189728">
    <property type="component" value="Unassembled WGS sequence"/>
</dbReference>
<dbReference type="GO" id="GO:0005524">
    <property type="term" value="F:ATP binding"/>
    <property type="evidence" value="ECO:0007669"/>
    <property type="project" value="UniProtKB-UniRule"/>
</dbReference>
<dbReference type="SUPFAM" id="SSF50677">
    <property type="entry name" value="ValRS/IleRS/LeuRS editing domain"/>
    <property type="match status" value="1"/>
</dbReference>
<comment type="domain">
    <text evidence="9">ValRS has two distinct active sites: one for aminoacylation and one for editing. The misactivated threonine is translocated from the active site to the editing site.</text>
</comment>
<dbReference type="Pfam" id="PF10458">
    <property type="entry name" value="Val_tRNA-synt_C"/>
    <property type="match status" value="1"/>
</dbReference>
<dbReference type="InterPro" id="IPR009008">
    <property type="entry name" value="Val/Leu/Ile-tRNA-synth_edit"/>
</dbReference>
<keyword evidence="4 9" id="KW-0067">ATP-binding</keyword>
<dbReference type="InterPro" id="IPR009080">
    <property type="entry name" value="tRNAsynth_Ia_anticodon-bd"/>
</dbReference>
<dbReference type="InterPro" id="IPR002300">
    <property type="entry name" value="aa-tRNA-synth_Ia"/>
</dbReference>
<evidence type="ECO:0000259" key="12">
    <source>
        <dbReference type="Pfam" id="PF10458"/>
    </source>
</evidence>
<dbReference type="Gene3D" id="1.10.730.10">
    <property type="entry name" value="Isoleucyl-tRNA Synthetase, Domain 1"/>
    <property type="match status" value="1"/>
</dbReference>
<comment type="similarity">
    <text evidence="9">Belongs to the class-I aminoacyl-tRNA synthetase family. ValS type 1 subfamily.</text>
</comment>
<evidence type="ECO:0000256" key="7">
    <source>
        <dbReference type="ARBA" id="ARBA00023146"/>
    </source>
</evidence>
<dbReference type="InterPro" id="IPR001412">
    <property type="entry name" value="aa-tRNA-synth_I_CS"/>
</dbReference>
<dbReference type="Gene3D" id="3.90.740.10">
    <property type="entry name" value="Valyl/Leucyl/Isoleucyl-tRNA synthetase, editing domain"/>
    <property type="match status" value="1"/>
</dbReference>
<name>A0AAX0L9T9_9BACT</name>
<evidence type="ECO:0000259" key="10">
    <source>
        <dbReference type="Pfam" id="PF00133"/>
    </source>
</evidence>
<keyword evidence="2 9" id="KW-0436">Ligase</keyword>
<dbReference type="FunFam" id="3.90.740.10:FF:000005">
    <property type="entry name" value="Valine--tRNA ligase, mitochondrial"/>
    <property type="match status" value="1"/>
</dbReference>
<dbReference type="InterPro" id="IPR013155">
    <property type="entry name" value="M/V/L/I-tRNA-synth_anticd-bd"/>
</dbReference>
<evidence type="ECO:0000256" key="4">
    <source>
        <dbReference type="ARBA" id="ARBA00022840"/>
    </source>
</evidence>
<feature type="domain" description="Methionyl/Valyl/Leucyl/Isoleucyl-tRNA synthetase anticodon-binding" evidence="11">
    <location>
        <begin position="615"/>
        <end position="753"/>
    </location>
</feature>
<reference evidence="13 14" key="1">
    <citation type="submission" date="2016-08" db="EMBL/GenBank/DDBJ databases">
        <title>Campylobacter species from sea mammals.</title>
        <authorList>
            <person name="Gilbert M.J."/>
            <person name="Byrne B.A."/>
            <person name="Zomer A.L."/>
            <person name="Wagenaar J.A."/>
        </authorList>
    </citation>
    <scope>NUCLEOTIDE SEQUENCE [LARGE SCALE GENOMIC DNA]</scope>
    <source>
        <strain evidence="13 14">1105248</strain>
    </source>
</reference>
<dbReference type="EMBL" id="MCRK01000034">
    <property type="protein sequence ID" value="OPA77886.1"/>
    <property type="molecule type" value="Genomic_DNA"/>
</dbReference>
<feature type="short sequence motif" description="'KMSKS' region" evidence="9">
    <location>
        <begin position="533"/>
        <end position="537"/>
    </location>
</feature>
<evidence type="ECO:0000256" key="9">
    <source>
        <dbReference type="HAMAP-Rule" id="MF_02004"/>
    </source>
</evidence>
<keyword evidence="5 9" id="KW-0648">Protein biosynthesis</keyword>
<dbReference type="SUPFAM" id="SSF52374">
    <property type="entry name" value="Nucleotidylyl transferase"/>
    <property type="match status" value="1"/>
</dbReference>
<dbReference type="Gene3D" id="1.10.287.380">
    <property type="entry name" value="Valyl-tRNA synthetase, C-terminal domain"/>
    <property type="match status" value="1"/>
</dbReference>
<feature type="coiled-coil region" evidence="9">
    <location>
        <begin position="806"/>
        <end position="868"/>
    </location>
</feature>
<dbReference type="InterPro" id="IPR037118">
    <property type="entry name" value="Val-tRNA_synth_C_sf"/>
</dbReference>
<dbReference type="PRINTS" id="PR00986">
    <property type="entry name" value="TRNASYNTHVAL"/>
</dbReference>
<keyword evidence="7 9" id="KW-0030">Aminoacyl-tRNA synthetase</keyword>
<dbReference type="SUPFAM" id="SSF46589">
    <property type="entry name" value="tRNA-binding arm"/>
    <property type="match status" value="1"/>
</dbReference>
<dbReference type="InterPro" id="IPR033705">
    <property type="entry name" value="Anticodon_Ia_Val"/>
</dbReference>
<dbReference type="SUPFAM" id="SSF47323">
    <property type="entry name" value="Anticodon-binding domain of a subclass of class I aminoacyl-tRNA synthetases"/>
    <property type="match status" value="1"/>
</dbReference>
<comment type="function">
    <text evidence="9">Catalyzes the attachment of valine to tRNA(Val). As ValRS can inadvertently accommodate and process structurally similar amino acids such as threonine, to avoid such errors, it has a 'posttransfer' editing activity that hydrolyzes mischarged Thr-tRNA(Val) in a tRNA-dependent manner.</text>
</comment>
<dbReference type="FunFam" id="3.40.50.620:FF:000382">
    <property type="entry name" value="Valine--tRNA ligase"/>
    <property type="match status" value="1"/>
</dbReference>
<evidence type="ECO:0000259" key="11">
    <source>
        <dbReference type="Pfam" id="PF08264"/>
    </source>
</evidence>
<dbReference type="GO" id="GO:0006438">
    <property type="term" value="P:valyl-tRNA aminoacylation"/>
    <property type="evidence" value="ECO:0007669"/>
    <property type="project" value="UniProtKB-UniRule"/>
</dbReference>
<feature type="short sequence motif" description="'HIGH' region" evidence="9">
    <location>
        <begin position="46"/>
        <end position="56"/>
    </location>
</feature>
<keyword evidence="6 9" id="KW-0175">Coiled coil</keyword>
<dbReference type="InterPro" id="IPR014729">
    <property type="entry name" value="Rossmann-like_a/b/a_fold"/>
</dbReference>
<dbReference type="GO" id="GO:0002161">
    <property type="term" value="F:aminoacyl-tRNA deacylase activity"/>
    <property type="evidence" value="ECO:0007669"/>
    <property type="project" value="InterPro"/>
</dbReference>
<dbReference type="InterPro" id="IPR002303">
    <property type="entry name" value="Valyl-tRNA_ligase"/>
</dbReference>
<keyword evidence="1 9" id="KW-0963">Cytoplasm</keyword>
<evidence type="ECO:0000256" key="5">
    <source>
        <dbReference type="ARBA" id="ARBA00022917"/>
    </source>
</evidence>
<comment type="subunit">
    <text evidence="9">Monomer.</text>
</comment>
<dbReference type="Pfam" id="PF00133">
    <property type="entry name" value="tRNA-synt_1"/>
    <property type="match status" value="1"/>
</dbReference>
<dbReference type="InterPro" id="IPR019499">
    <property type="entry name" value="Val-tRNA_synth_tRNA-bd"/>
</dbReference>
<keyword evidence="3 9" id="KW-0547">Nucleotide-binding</keyword>
<comment type="catalytic activity">
    <reaction evidence="8 9">
        <text>tRNA(Val) + L-valine + ATP = L-valyl-tRNA(Val) + AMP + diphosphate</text>
        <dbReference type="Rhea" id="RHEA:10704"/>
        <dbReference type="Rhea" id="RHEA-COMP:9672"/>
        <dbReference type="Rhea" id="RHEA-COMP:9708"/>
        <dbReference type="ChEBI" id="CHEBI:30616"/>
        <dbReference type="ChEBI" id="CHEBI:33019"/>
        <dbReference type="ChEBI" id="CHEBI:57762"/>
        <dbReference type="ChEBI" id="CHEBI:78442"/>
        <dbReference type="ChEBI" id="CHEBI:78537"/>
        <dbReference type="ChEBI" id="CHEBI:456215"/>
        <dbReference type="EC" id="6.1.1.9"/>
    </reaction>
</comment>
<sequence>MADFYNPKDVEEEFYKICEERGYFEIDGNKEIQQKDKTFCIMMPPPNVTGVLHIGHALTFTLQDIMTRYKRMDGYKTLWQPGLDHAGIATQNVVEKQLLAQGIKKEELGRDEFVKKVWEWKEKSGGTIVYQMRRLGITPAWSRERFTMDEGLKKAVKKAFVNLYEKGLIVRDNYMVNWCTHDGALSDVEVEHKENKGKLYHIRYYLKDSDKYIVVATTRPETYFGDTAVMVNPNDDRYKHLIGKSVILPIINREVKIIADEHVDVEFGTGLVKVTPAHDVNDYEVGKRHNLEFITVFDESGILNEYCDKFAGLERLEARDVIVAELDKLGYVEKIENYENQVGYCYRCKNVVEPYISKQWFVKKEIADEAIKKVNDSGVDFYPSHWINSFNAWMRELKDWCISRQLWWGHQIPVFYCDDCSHEWASEEEHPEKCTKCGSKNFHQDPDVLDTWFSSGLWPISTLGWGNDDELKNIKWFENDIKEFYPNTMLITGFDILFFWVARMMFQSENAVSELPFKDVYLHALVKDKDGKKMSKSSGNVIDPIDKIDEYSADILRFTLTLLAVQGRDIRMSEEKMILVRNFTNKLYNASKYLLLNESKFENLSDITIKTQLGKFMLSRFNECVKDVRENLESYRFNDAANALYKFLWDEFCDWGIELSKADKSSIGELGAIFKEALKTLSPFMPFISEYLFHELSATSLKESKSIMVEPYPNNIERDFEIERKFGLIIEAIISIRRAKASVELGNSKVAKSYIKLNKNSDDISDYVNYIKLLAKSEEVLFCSDNQEKSVRDVSENLECFVPLVGIDMSAMINRLNQQKNKLEKEIIKLSNMLNNEKFIASAPENVVKTNKDALQSATDKFNKIEEELKNLQG</sequence>
<evidence type="ECO:0000256" key="3">
    <source>
        <dbReference type="ARBA" id="ARBA00022741"/>
    </source>
</evidence>
<proteinExistence type="inferred from homology"/>